<dbReference type="EMBL" id="GBRH01169449">
    <property type="protein sequence ID" value="JAE28447.1"/>
    <property type="molecule type" value="Transcribed_RNA"/>
</dbReference>
<proteinExistence type="predicted"/>
<dbReference type="AlphaFoldDB" id="A0A0A9GV77"/>
<protein>
    <submittedName>
        <fullName evidence="1">Uncharacterized protein</fullName>
    </submittedName>
</protein>
<organism evidence="1">
    <name type="scientific">Arundo donax</name>
    <name type="common">Giant reed</name>
    <name type="synonym">Donax arundinaceus</name>
    <dbReference type="NCBI Taxonomy" id="35708"/>
    <lineage>
        <taxon>Eukaryota</taxon>
        <taxon>Viridiplantae</taxon>
        <taxon>Streptophyta</taxon>
        <taxon>Embryophyta</taxon>
        <taxon>Tracheophyta</taxon>
        <taxon>Spermatophyta</taxon>
        <taxon>Magnoliopsida</taxon>
        <taxon>Liliopsida</taxon>
        <taxon>Poales</taxon>
        <taxon>Poaceae</taxon>
        <taxon>PACMAD clade</taxon>
        <taxon>Arundinoideae</taxon>
        <taxon>Arundineae</taxon>
        <taxon>Arundo</taxon>
    </lineage>
</organism>
<reference evidence="1" key="1">
    <citation type="submission" date="2014-09" db="EMBL/GenBank/DDBJ databases">
        <authorList>
            <person name="Magalhaes I.L.F."/>
            <person name="Oliveira U."/>
            <person name="Santos F.R."/>
            <person name="Vidigal T.H.D.A."/>
            <person name="Brescovit A.D."/>
            <person name="Santos A.J."/>
        </authorList>
    </citation>
    <scope>NUCLEOTIDE SEQUENCE</scope>
    <source>
        <tissue evidence="1">Shoot tissue taken approximately 20 cm above the soil surface</tissue>
    </source>
</reference>
<accession>A0A0A9GV77</accession>
<reference evidence="1" key="2">
    <citation type="journal article" date="2015" name="Data Brief">
        <title>Shoot transcriptome of the giant reed, Arundo donax.</title>
        <authorList>
            <person name="Barrero R.A."/>
            <person name="Guerrero F.D."/>
            <person name="Moolhuijzen P."/>
            <person name="Goolsby J.A."/>
            <person name="Tidwell J."/>
            <person name="Bellgard S.E."/>
            <person name="Bellgard M.I."/>
        </authorList>
    </citation>
    <scope>NUCLEOTIDE SEQUENCE</scope>
    <source>
        <tissue evidence="1">Shoot tissue taken approximately 20 cm above the soil surface</tissue>
    </source>
</reference>
<name>A0A0A9GV77_ARUDO</name>
<evidence type="ECO:0000313" key="1">
    <source>
        <dbReference type="EMBL" id="JAE28447.1"/>
    </source>
</evidence>
<sequence>MHFCSIERRSVHRVVIHIKIYYRLFPPIQKISPSRFVLSQTFFSLPSKAKKSYTLTTEG</sequence>